<dbReference type="RefSeq" id="WP_344255891.1">
    <property type="nucleotide sequence ID" value="NZ_BAAARE010000013.1"/>
</dbReference>
<reference evidence="2" key="1">
    <citation type="journal article" date="2019" name="Int. J. Syst. Evol. Microbiol.">
        <title>The Global Catalogue of Microorganisms (GCM) 10K type strain sequencing project: providing services to taxonomists for standard genome sequencing and annotation.</title>
        <authorList>
            <consortium name="The Broad Institute Genomics Platform"/>
            <consortium name="The Broad Institute Genome Sequencing Center for Infectious Disease"/>
            <person name="Wu L."/>
            <person name="Ma J."/>
        </authorList>
    </citation>
    <scope>NUCLEOTIDE SEQUENCE [LARGE SCALE GENOMIC DNA]</scope>
    <source>
        <strain evidence="2">JCM 16259</strain>
    </source>
</reference>
<gene>
    <name evidence="1" type="ORF">GCM10009858_30810</name>
</gene>
<keyword evidence="2" id="KW-1185">Reference proteome</keyword>
<accession>A0ABP5Z186</accession>
<name>A0ABP5Z186_9MICO</name>
<evidence type="ECO:0008006" key="3">
    <source>
        <dbReference type="Google" id="ProtNLM"/>
    </source>
</evidence>
<comment type="caution">
    <text evidence="1">The sequence shown here is derived from an EMBL/GenBank/DDBJ whole genome shotgun (WGS) entry which is preliminary data.</text>
</comment>
<dbReference type="EMBL" id="BAAARE010000013">
    <property type="protein sequence ID" value="GAA2490597.1"/>
    <property type="molecule type" value="Genomic_DNA"/>
</dbReference>
<sequence length="120" mass="12485">MPDTNRGADRTKVLSVRLTEEELAALTARATEIGVGPSTLARTFVRQALAATATNATGTAAAGTPATTSAATASLSLPAGRESTLEAHLRARLEALLAADLETRVEALEQRADAYRADEH</sequence>
<proteinExistence type="predicted"/>
<evidence type="ECO:0000313" key="1">
    <source>
        <dbReference type="EMBL" id="GAA2490597.1"/>
    </source>
</evidence>
<protein>
    <recommendedName>
        <fullName evidence="3">Ribbon-helix-helix protein CopG domain-containing protein</fullName>
    </recommendedName>
</protein>
<evidence type="ECO:0000313" key="2">
    <source>
        <dbReference type="Proteomes" id="UP001500730"/>
    </source>
</evidence>
<dbReference type="Proteomes" id="UP001500730">
    <property type="component" value="Unassembled WGS sequence"/>
</dbReference>
<organism evidence="1 2">
    <name type="scientific">Terrabacter carboxydivorans</name>
    <dbReference type="NCBI Taxonomy" id="619730"/>
    <lineage>
        <taxon>Bacteria</taxon>
        <taxon>Bacillati</taxon>
        <taxon>Actinomycetota</taxon>
        <taxon>Actinomycetes</taxon>
        <taxon>Micrococcales</taxon>
        <taxon>Intrasporangiaceae</taxon>
        <taxon>Terrabacter</taxon>
    </lineage>
</organism>